<evidence type="ECO:0000313" key="9">
    <source>
        <dbReference type="Proteomes" id="UP000018680"/>
    </source>
</evidence>
<dbReference type="PANTHER" id="PTHR10434:SF64">
    <property type="entry name" value="1-ACYL-SN-GLYCEROL-3-PHOSPHATE ACYLTRANSFERASE-RELATED"/>
    <property type="match status" value="1"/>
</dbReference>
<keyword evidence="3 8" id="KW-0808">Transferase</keyword>
<organism evidence="8 9">
    <name type="scientific">Salinispira pacifica</name>
    <dbReference type="NCBI Taxonomy" id="1307761"/>
    <lineage>
        <taxon>Bacteria</taxon>
        <taxon>Pseudomonadati</taxon>
        <taxon>Spirochaetota</taxon>
        <taxon>Spirochaetia</taxon>
        <taxon>Spirochaetales</taxon>
        <taxon>Spirochaetaceae</taxon>
        <taxon>Salinispira</taxon>
    </lineage>
</organism>
<dbReference type="GO" id="GO:0006654">
    <property type="term" value="P:phosphatidic acid biosynthetic process"/>
    <property type="evidence" value="ECO:0007669"/>
    <property type="project" value="TreeGrafter"/>
</dbReference>
<dbReference type="Pfam" id="PF01553">
    <property type="entry name" value="Acyltransferase"/>
    <property type="match status" value="1"/>
</dbReference>
<dbReference type="SMART" id="SM00563">
    <property type="entry name" value="PlsC"/>
    <property type="match status" value="1"/>
</dbReference>
<keyword evidence="2" id="KW-0444">Lipid biosynthesis</keyword>
<dbReference type="InterPro" id="IPR002123">
    <property type="entry name" value="Plipid/glycerol_acylTrfase"/>
</dbReference>
<dbReference type="HOGENOM" id="CLU_027938_6_1_12"/>
<evidence type="ECO:0000256" key="3">
    <source>
        <dbReference type="ARBA" id="ARBA00022679"/>
    </source>
</evidence>
<dbReference type="EC" id="2.3.1.51" evidence="8"/>
<sequence>MNMLRTVFFFTWMWLLLFFTILLFIPLILLSLPGLTGLKKTFVHMVTRSWARHLIATSGSNVEVRGLENVPRDRAVCVVSNHQSNFDIPLLMAYLPFPPGFIAKKELARVPFFSSWIRTLNSVFIDRKNIRASVTALSRAAGNVKEGHGMVLFPEGTRSRTGVPGRFHAAGPRTMAQQGITFLPVTIYNSREMFEKQMRIIPTKIRMEIHPPVEGSRENDHTITSLLKDIILTPLGTVESEQERTE</sequence>
<dbReference type="KEGG" id="slr:L21SP2_2160"/>
<keyword evidence="6" id="KW-1133">Transmembrane helix</keyword>
<dbReference type="STRING" id="1307761.L21SP2_2160"/>
<dbReference type="PATRIC" id="fig|1307761.3.peg.2154"/>
<evidence type="ECO:0000256" key="6">
    <source>
        <dbReference type="SAM" id="Phobius"/>
    </source>
</evidence>
<dbReference type="CDD" id="cd07989">
    <property type="entry name" value="LPLAT_AGPAT-like"/>
    <property type="match status" value="1"/>
</dbReference>
<reference evidence="8 9" key="1">
    <citation type="journal article" date="2015" name="Stand. Genomic Sci.">
        <title>Complete genome sequence and description of Salinispira pacifica gen. nov., sp. nov., a novel spirochaete isolated form a hypersaline microbial mat.</title>
        <authorList>
            <person name="Ben Hania W."/>
            <person name="Joseph M."/>
            <person name="Schumann P."/>
            <person name="Bunk B."/>
            <person name="Fiebig A."/>
            <person name="Sproer C."/>
            <person name="Klenk H.P."/>
            <person name="Fardeau M.L."/>
            <person name="Spring S."/>
        </authorList>
    </citation>
    <scope>NUCLEOTIDE SEQUENCE [LARGE SCALE GENOMIC DNA]</scope>
    <source>
        <strain evidence="8 9">L21-RPul-D2</strain>
    </source>
</reference>
<dbReference type="PANTHER" id="PTHR10434">
    <property type="entry name" value="1-ACYL-SN-GLYCEROL-3-PHOSPHATE ACYLTRANSFERASE"/>
    <property type="match status" value="1"/>
</dbReference>
<dbReference type="OrthoDB" id="9803035at2"/>
<keyword evidence="5 8" id="KW-0012">Acyltransferase</keyword>
<keyword evidence="9" id="KW-1185">Reference proteome</keyword>
<keyword evidence="6" id="KW-0812">Transmembrane</keyword>
<dbReference type="EMBL" id="CP006939">
    <property type="protein sequence ID" value="AHC15523.1"/>
    <property type="molecule type" value="Genomic_DNA"/>
</dbReference>
<evidence type="ECO:0000259" key="7">
    <source>
        <dbReference type="SMART" id="SM00563"/>
    </source>
</evidence>
<evidence type="ECO:0000256" key="1">
    <source>
        <dbReference type="ARBA" id="ARBA00005189"/>
    </source>
</evidence>
<name>V5WIC4_9SPIO</name>
<keyword evidence="4" id="KW-0443">Lipid metabolism</keyword>
<keyword evidence="6" id="KW-0472">Membrane</keyword>
<evidence type="ECO:0000313" key="8">
    <source>
        <dbReference type="EMBL" id="AHC15523.1"/>
    </source>
</evidence>
<dbReference type="RefSeq" id="WP_024268427.1">
    <property type="nucleotide sequence ID" value="NC_023035.1"/>
</dbReference>
<feature type="domain" description="Phospholipid/glycerol acyltransferase" evidence="7">
    <location>
        <begin position="76"/>
        <end position="190"/>
    </location>
</feature>
<dbReference type="AlphaFoldDB" id="V5WIC4"/>
<dbReference type="Proteomes" id="UP000018680">
    <property type="component" value="Chromosome"/>
</dbReference>
<proteinExistence type="predicted"/>
<protein>
    <submittedName>
        <fullName evidence="8">1-acyl-sn-glycerol-3-phosphate acyltransferase</fullName>
        <ecNumber evidence="8">2.3.1.51</ecNumber>
    </submittedName>
</protein>
<feature type="transmembrane region" description="Helical" evidence="6">
    <location>
        <begin position="12"/>
        <end position="32"/>
    </location>
</feature>
<dbReference type="eggNOG" id="COG0204">
    <property type="taxonomic scope" value="Bacteria"/>
</dbReference>
<evidence type="ECO:0000256" key="2">
    <source>
        <dbReference type="ARBA" id="ARBA00022516"/>
    </source>
</evidence>
<accession>V5WIC4</accession>
<evidence type="ECO:0000256" key="5">
    <source>
        <dbReference type="ARBA" id="ARBA00023315"/>
    </source>
</evidence>
<dbReference type="SUPFAM" id="SSF69593">
    <property type="entry name" value="Glycerol-3-phosphate (1)-acyltransferase"/>
    <property type="match status" value="1"/>
</dbReference>
<evidence type="ECO:0000256" key="4">
    <source>
        <dbReference type="ARBA" id="ARBA00023098"/>
    </source>
</evidence>
<comment type="pathway">
    <text evidence="1">Lipid metabolism.</text>
</comment>
<gene>
    <name evidence="8" type="ORF">L21SP2_2160</name>
</gene>
<dbReference type="GO" id="GO:0003841">
    <property type="term" value="F:1-acylglycerol-3-phosphate O-acyltransferase activity"/>
    <property type="evidence" value="ECO:0007669"/>
    <property type="project" value="UniProtKB-EC"/>
</dbReference>